<comment type="subcellular location">
    <subcellularLocation>
        <location evidence="1">Membrane</location>
        <topology evidence="1">Multi-pass membrane protein</topology>
    </subcellularLocation>
</comment>
<evidence type="ECO:0000256" key="6">
    <source>
        <dbReference type="ARBA" id="ARBA00023136"/>
    </source>
</evidence>
<reference evidence="10 11" key="1">
    <citation type="submission" date="2022-12" db="EMBL/GenBank/DDBJ databases">
        <title>Chromosome-level genome of Tegillarca granosa.</title>
        <authorList>
            <person name="Kim J."/>
        </authorList>
    </citation>
    <scope>NUCLEOTIDE SEQUENCE [LARGE SCALE GENOMIC DNA]</scope>
    <source>
        <strain evidence="10">Teg-2019</strain>
        <tissue evidence="10">Adductor muscle</tissue>
    </source>
</reference>
<dbReference type="InterPro" id="IPR004178">
    <property type="entry name" value="CaM-bd_dom"/>
</dbReference>
<keyword evidence="7" id="KW-0407">Ion channel</keyword>
<evidence type="ECO:0000256" key="2">
    <source>
        <dbReference type="ARBA" id="ARBA00022448"/>
    </source>
</evidence>
<dbReference type="InterPro" id="IPR036122">
    <property type="entry name" value="CaM-bd_dom_sf"/>
</dbReference>
<dbReference type="InterPro" id="IPR015449">
    <property type="entry name" value="K_chnl_Ca-activ_SK"/>
</dbReference>
<feature type="domain" description="Calmodulin-binding" evidence="9">
    <location>
        <begin position="114"/>
        <end position="187"/>
    </location>
</feature>
<proteinExistence type="predicted"/>
<evidence type="ECO:0000256" key="7">
    <source>
        <dbReference type="ARBA" id="ARBA00023303"/>
    </source>
</evidence>
<dbReference type="SUPFAM" id="SSF81327">
    <property type="entry name" value="Small-conductance potassium channel"/>
    <property type="match status" value="1"/>
</dbReference>
<dbReference type="Gene3D" id="1.10.287.70">
    <property type="match status" value="1"/>
</dbReference>
<name>A0ABQ9EHY2_TEGGR</name>
<feature type="compositionally biased region" description="Polar residues" evidence="8">
    <location>
        <begin position="245"/>
        <end position="257"/>
    </location>
</feature>
<keyword evidence="2" id="KW-0813">Transport</keyword>
<dbReference type="PANTHER" id="PTHR10153">
    <property type="entry name" value="SMALL CONDUCTANCE CALCIUM-ACTIVATED POTASSIUM CHANNEL"/>
    <property type="match status" value="1"/>
</dbReference>
<feature type="region of interest" description="Disordered" evidence="8">
    <location>
        <begin position="219"/>
        <end position="257"/>
    </location>
</feature>
<evidence type="ECO:0000313" key="10">
    <source>
        <dbReference type="EMBL" id="KAJ8304878.1"/>
    </source>
</evidence>
<protein>
    <recommendedName>
        <fullName evidence="9">Calmodulin-binding domain-containing protein</fullName>
    </recommendedName>
</protein>
<sequence length="257" mass="29299">MTTYQTSSSPDSSRAISPTVLLQYRQKDKGSYVQRWKVLRDRNRNLPKLDFNIKATVIPKRQQRNYGIGLTRSYTMDSGTKLPSISTSSVITTASTNVTGTSGHKPQSSGKKAVSIQLKYAAANVLRETWLIYKYTKLARKIDATRVRSHQRKFLQAIHSLRKVKMDQRKLMEHQSTLVDMGKAQLDMLPAMIADRVMTKKQEPTILRAEPVIQEMNEDITLPDRRKSEFNQLRKASPPRRRKATSSAPTTHRASKI</sequence>
<keyword evidence="3" id="KW-0812">Transmembrane</keyword>
<evidence type="ECO:0000256" key="5">
    <source>
        <dbReference type="ARBA" id="ARBA00023065"/>
    </source>
</evidence>
<evidence type="ECO:0000256" key="4">
    <source>
        <dbReference type="ARBA" id="ARBA00022989"/>
    </source>
</evidence>
<dbReference type="SMART" id="SM01053">
    <property type="entry name" value="CaMBD"/>
    <property type="match status" value="1"/>
</dbReference>
<dbReference type="EMBL" id="JARBDR010000903">
    <property type="protein sequence ID" value="KAJ8304878.1"/>
    <property type="molecule type" value="Genomic_DNA"/>
</dbReference>
<gene>
    <name evidence="10" type="ORF">KUTeg_018461</name>
</gene>
<accession>A0ABQ9EHY2</accession>
<keyword evidence="5" id="KW-0406">Ion transport</keyword>
<evidence type="ECO:0000259" key="9">
    <source>
        <dbReference type="SMART" id="SM01053"/>
    </source>
</evidence>
<keyword evidence="11" id="KW-1185">Reference proteome</keyword>
<evidence type="ECO:0000256" key="8">
    <source>
        <dbReference type="SAM" id="MobiDB-lite"/>
    </source>
</evidence>
<organism evidence="10 11">
    <name type="scientific">Tegillarca granosa</name>
    <name type="common">Malaysian cockle</name>
    <name type="synonym">Anadara granosa</name>
    <dbReference type="NCBI Taxonomy" id="220873"/>
    <lineage>
        <taxon>Eukaryota</taxon>
        <taxon>Metazoa</taxon>
        <taxon>Spiralia</taxon>
        <taxon>Lophotrochozoa</taxon>
        <taxon>Mollusca</taxon>
        <taxon>Bivalvia</taxon>
        <taxon>Autobranchia</taxon>
        <taxon>Pteriomorphia</taxon>
        <taxon>Arcoida</taxon>
        <taxon>Arcoidea</taxon>
        <taxon>Arcidae</taxon>
        <taxon>Tegillarca</taxon>
    </lineage>
</organism>
<dbReference type="Pfam" id="PF02888">
    <property type="entry name" value="CaMBD"/>
    <property type="match status" value="1"/>
</dbReference>
<keyword evidence="6" id="KW-0472">Membrane</keyword>
<keyword evidence="4" id="KW-1133">Transmembrane helix</keyword>
<evidence type="ECO:0000256" key="1">
    <source>
        <dbReference type="ARBA" id="ARBA00004141"/>
    </source>
</evidence>
<comment type="caution">
    <text evidence="10">The sequence shown here is derived from an EMBL/GenBank/DDBJ whole genome shotgun (WGS) entry which is preliminary data.</text>
</comment>
<evidence type="ECO:0000256" key="3">
    <source>
        <dbReference type="ARBA" id="ARBA00022692"/>
    </source>
</evidence>
<dbReference type="Proteomes" id="UP001217089">
    <property type="component" value="Unassembled WGS sequence"/>
</dbReference>
<evidence type="ECO:0000313" key="11">
    <source>
        <dbReference type="Proteomes" id="UP001217089"/>
    </source>
</evidence>